<keyword evidence="4" id="KW-1185">Reference proteome</keyword>
<name>A0ABR1Z5T4_9PEZI</name>
<gene>
    <name evidence="3" type="ORF">HDK90DRAFT_540279</name>
</gene>
<evidence type="ECO:0000313" key="4">
    <source>
        <dbReference type="Proteomes" id="UP001492380"/>
    </source>
</evidence>
<keyword evidence="2" id="KW-0732">Signal</keyword>
<evidence type="ECO:0008006" key="5">
    <source>
        <dbReference type="Google" id="ProtNLM"/>
    </source>
</evidence>
<evidence type="ECO:0000256" key="2">
    <source>
        <dbReference type="SAM" id="SignalP"/>
    </source>
</evidence>
<protein>
    <recommendedName>
        <fullName evidence="5">Secreted protein</fullName>
    </recommendedName>
</protein>
<dbReference type="EMBL" id="JBBWRZ010000001">
    <property type="protein sequence ID" value="KAK8247416.1"/>
    <property type="molecule type" value="Genomic_DNA"/>
</dbReference>
<evidence type="ECO:0000256" key="1">
    <source>
        <dbReference type="SAM" id="MobiDB-lite"/>
    </source>
</evidence>
<feature type="chain" id="PRO_5046306273" description="Secreted protein" evidence="2">
    <location>
        <begin position="23"/>
        <end position="340"/>
    </location>
</feature>
<organism evidence="3 4">
    <name type="scientific">Phyllosticta capitalensis</name>
    <dbReference type="NCBI Taxonomy" id="121624"/>
    <lineage>
        <taxon>Eukaryota</taxon>
        <taxon>Fungi</taxon>
        <taxon>Dikarya</taxon>
        <taxon>Ascomycota</taxon>
        <taxon>Pezizomycotina</taxon>
        <taxon>Dothideomycetes</taxon>
        <taxon>Dothideomycetes incertae sedis</taxon>
        <taxon>Botryosphaeriales</taxon>
        <taxon>Phyllostictaceae</taxon>
        <taxon>Phyllosticta</taxon>
    </lineage>
</organism>
<reference evidence="3 4" key="1">
    <citation type="submission" date="2024-04" db="EMBL/GenBank/DDBJ databases">
        <title>Phyllosticta paracitricarpa is synonymous to the EU quarantine fungus P. citricarpa based on phylogenomic analyses.</title>
        <authorList>
            <consortium name="Lawrence Berkeley National Laboratory"/>
            <person name="Van Ingen-Buijs V.A."/>
            <person name="Van Westerhoven A.C."/>
            <person name="Haridas S."/>
            <person name="Skiadas P."/>
            <person name="Martin F."/>
            <person name="Groenewald J.Z."/>
            <person name="Crous P.W."/>
            <person name="Seidl M.F."/>
        </authorList>
    </citation>
    <scope>NUCLEOTIDE SEQUENCE [LARGE SCALE GENOMIC DNA]</scope>
    <source>
        <strain evidence="3 4">CBS 123374</strain>
    </source>
</reference>
<sequence length="340" mass="38600">MRLLSTLGIALTALSSLRLCAAWDRAPCQIDGVPDRNGRHEFLYQELYNLQVRFWDTFVNRRDAEADSRNSTLFAQDIQGRVDMLRTIEGRELNTLFLFGLFQTIKNEFANNKKMISLFGYPTTYKITAFNGNRDIASASTVVNFTNPILGTRPVEILTWMQFDKSGRIQEYDATFRYWAPLLNETMASSLPLIKGKTAGDIISYFRRTMAESICEAHTSHCAPVWKTRQYDNELACNLFLTTHVRFGESFDFGRNTLLCRALRAKLVPFRPEEHCKAIGPEGGKVCVDDTDYVGTVLEKYFKTAFFPLDPPEQSTFRLDGNAGRPQDWVGEGHPDGNPG</sequence>
<evidence type="ECO:0000313" key="3">
    <source>
        <dbReference type="EMBL" id="KAK8247416.1"/>
    </source>
</evidence>
<feature type="compositionally biased region" description="Basic and acidic residues" evidence="1">
    <location>
        <begin position="331"/>
        <end position="340"/>
    </location>
</feature>
<dbReference type="Proteomes" id="UP001492380">
    <property type="component" value="Unassembled WGS sequence"/>
</dbReference>
<proteinExistence type="predicted"/>
<feature type="signal peptide" evidence="2">
    <location>
        <begin position="1"/>
        <end position="22"/>
    </location>
</feature>
<comment type="caution">
    <text evidence="3">The sequence shown here is derived from an EMBL/GenBank/DDBJ whole genome shotgun (WGS) entry which is preliminary data.</text>
</comment>
<feature type="region of interest" description="Disordered" evidence="1">
    <location>
        <begin position="316"/>
        <end position="340"/>
    </location>
</feature>
<accession>A0ABR1Z5T4</accession>